<dbReference type="Gene3D" id="3.50.30.50">
    <property type="entry name" value="Putative cyclase"/>
    <property type="match status" value="1"/>
</dbReference>
<accession>A0A840PYZ0</accession>
<dbReference type="GO" id="GO:0019441">
    <property type="term" value="P:L-tryptophan catabolic process to kynurenine"/>
    <property type="evidence" value="ECO:0007669"/>
    <property type="project" value="InterPro"/>
</dbReference>
<dbReference type="Pfam" id="PF04199">
    <property type="entry name" value="Cyclase"/>
    <property type="match status" value="1"/>
</dbReference>
<dbReference type="InterPro" id="IPR007325">
    <property type="entry name" value="KFase/CYL"/>
</dbReference>
<evidence type="ECO:0000313" key="1">
    <source>
        <dbReference type="EMBL" id="MBB5153516.1"/>
    </source>
</evidence>
<dbReference type="GO" id="GO:0004061">
    <property type="term" value="F:arylformamidase activity"/>
    <property type="evidence" value="ECO:0007669"/>
    <property type="project" value="InterPro"/>
</dbReference>
<comment type="caution">
    <text evidence="1">The sequence shown here is derived from an EMBL/GenBank/DDBJ whole genome shotgun (WGS) entry which is preliminary data.</text>
</comment>
<name>A0A840PYZ0_9PSEU</name>
<keyword evidence="2" id="KW-1185">Reference proteome</keyword>
<dbReference type="PANTHER" id="PTHR31118">
    <property type="entry name" value="CYCLASE-LIKE PROTEIN 2"/>
    <property type="match status" value="1"/>
</dbReference>
<organism evidence="1 2">
    <name type="scientific">Saccharopolyspora phatthalungensis</name>
    <dbReference type="NCBI Taxonomy" id="664693"/>
    <lineage>
        <taxon>Bacteria</taxon>
        <taxon>Bacillati</taxon>
        <taxon>Actinomycetota</taxon>
        <taxon>Actinomycetes</taxon>
        <taxon>Pseudonocardiales</taxon>
        <taxon>Pseudonocardiaceae</taxon>
        <taxon>Saccharopolyspora</taxon>
    </lineage>
</organism>
<sequence length="267" mass="28377">MRLLDVLADGDQQIIDLSQPLQEGMPASPTHPGFRLALAQRHGDVVRADGMTGSHELIVMGGHVGTHMDAFSHVATDGLMYGEVPVADAVEHGRYRVNGIDQVPPIVCRGVLFDIARLRGVARLEPGEPVTATDLTRTGLEPRPGDVALIRTGWPQLWDSRSAYVGGESGVPGLDPSGAKWLAARQVRAVGADTIALEQITPSGGLSQLPVHRILLREEGIYLIEVMNLEQLSATGATEFLFICAPLRIVGATGAPVRPLAVLASPC</sequence>
<dbReference type="PANTHER" id="PTHR31118:SF12">
    <property type="entry name" value="CYCLASE-LIKE PROTEIN 2"/>
    <property type="match status" value="1"/>
</dbReference>
<proteinExistence type="predicted"/>
<reference evidence="1 2" key="1">
    <citation type="submission" date="2020-08" db="EMBL/GenBank/DDBJ databases">
        <title>Sequencing the genomes of 1000 actinobacteria strains.</title>
        <authorList>
            <person name="Klenk H.-P."/>
        </authorList>
    </citation>
    <scope>NUCLEOTIDE SEQUENCE [LARGE SCALE GENOMIC DNA]</scope>
    <source>
        <strain evidence="1 2">DSM 45584</strain>
    </source>
</reference>
<dbReference type="Proteomes" id="UP000584374">
    <property type="component" value="Unassembled WGS sequence"/>
</dbReference>
<evidence type="ECO:0000313" key="2">
    <source>
        <dbReference type="Proteomes" id="UP000584374"/>
    </source>
</evidence>
<dbReference type="InterPro" id="IPR037175">
    <property type="entry name" value="KFase_sf"/>
</dbReference>
<gene>
    <name evidence="1" type="ORF">BJ970_001050</name>
</gene>
<dbReference type="SUPFAM" id="SSF102198">
    <property type="entry name" value="Putative cyclase"/>
    <property type="match status" value="1"/>
</dbReference>
<dbReference type="AlphaFoldDB" id="A0A840PYZ0"/>
<protein>
    <submittedName>
        <fullName evidence="1">Kynurenine formamidase</fullName>
    </submittedName>
</protein>
<dbReference type="EMBL" id="JACHIW010000001">
    <property type="protein sequence ID" value="MBB5153516.1"/>
    <property type="molecule type" value="Genomic_DNA"/>
</dbReference>
<dbReference type="RefSeq" id="WP_184724374.1">
    <property type="nucleotide sequence ID" value="NZ_JACHIW010000001.1"/>
</dbReference>